<sequence>MPELATTSRFRRAASKLPSEVARELAEKMELLRIDPFHPLLHTKALSGKMTNVYSFRIGRDWRALFEFMAPNGILLTDVAHRKDIYC</sequence>
<gene>
    <name evidence="1" type="ORF">A2936_00505</name>
</gene>
<proteinExistence type="predicted"/>
<dbReference type="InterPro" id="IPR035093">
    <property type="entry name" value="RelE/ParE_toxin_dom_sf"/>
</dbReference>
<dbReference type="Gene3D" id="3.30.2310.20">
    <property type="entry name" value="RelE-like"/>
    <property type="match status" value="1"/>
</dbReference>
<dbReference type="EMBL" id="MGEK01000040">
    <property type="protein sequence ID" value="OGL80042.1"/>
    <property type="molecule type" value="Genomic_DNA"/>
</dbReference>
<reference evidence="1 2" key="1">
    <citation type="journal article" date="2016" name="Nat. Commun.">
        <title>Thousands of microbial genomes shed light on interconnected biogeochemical processes in an aquifer system.</title>
        <authorList>
            <person name="Anantharaman K."/>
            <person name="Brown C.T."/>
            <person name="Hug L.A."/>
            <person name="Sharon I."/>
            <person name="Castelle C.J."/>
            <person name="Probst A.J."/>
            <person name="Thomas B.C."/>
            <person name="Singh A."/>
            <person name="Wilkins M.J."/>
            <person name="Karaoz U."/>
            <person name="Brodie E.L."/>
            <person name="Williams K.H."/>
            <person name="Hubbard S.S."/>
            <person name="Banfield J.F."/>
        </authorList>
    </citation>
    <scope>NUCLEOTIDE SEQUENCE [LARGE SCALE GENOMIC DNA]</scope>
</reference>
<evidence type="ECO:0000313" key="1">
    <source>
        <dbReference type="EMBL" id="OGL80042.1"/>
    </source>
</evidence>
<dbReference type="SUPFAM" id="SSF143011">
    <property type="entry name" value="RelE-like"/>
    <property type="match status" value="1"/>
</dbReference>
<name>A0A1F7UP41_9BACT</name>
<dbReference type="AlphaFoldDB" id="A0A1F7UP41"/>
<comment type="caution">
    <text evidence="1">The sequence shown here is derived from an EMBL/GenBank/DDBJ whole genome shotgun (WGS) entry which is preliminary data.</text>
</comment>
<accession>A0A1F7UP41</accession>
<dbReference type="Proteomes" id="UP000176846">
    <property type="component" value="Unassembled WGS sequence"/>
</dbReference>
<evidence type="ECO:0000313" key="2">
    <source>
        <dbReference type="Proteomes" id="UP000176846"/>
    </source>
</evidence>
<protein>
    <submittedName>
        <fullName evidence="1">Uncharacterized protein</fullName>
    </submittedName>
</protein>
<organism evidence="1 2">
    <name type="scientific">Candidatus Uhrbacteria bacterium RIFCSPLOWO2_01_FULL_47_25</name>
    <dbReference type="NCBI Taxonomy" id="1802402"/>
    <lineage>
        <taxon>Bacteria</taxon>
        <taxon>Candidatus Uhriibacteriota</taxon>
    </lineage>
</organism>